<dbReference type="GeneID" id="14909908"/>
<name>G0QM34_ICHMU</name>
<dbReference type="OMA" id="SNSCTEY"/>
<dbReference type="GO" id="GO:0003755">
    <property type="term" value="F:peptidyl-prolyl cis-trans isomerase activity"/>
    <property type="evidence" value="ECO:0007669"/>
    <property type="project" value="UniProtKB-EC"/>
</dbReference>
<reference evidence="3 4" key="1">
    <citation type="submission" date="2011-07" db="EMBL/GenBank/DDBJ databases">
        <authorList>
            <person name="Coyne R."/>
            <person name="Brami D."/>
            <person name="Johnson J."/>
            <person name="Hostetler J."/>
            <person name="Hannick L."/>
            <person name="Clark T."/>
            <person name="Cassidy-Hanley D."/>
            <person name="Inman J."/>
        </authorList>
    </citation>
    <scope>NUCLEOTIDE SEQUENCE [LARGE SCALE GENOMIC DNA]</scope>
    <source>
        <strain evidence="3 4">G5</strain>
    </source>
</reference>
<evidence type="ECO:0000313" key="4">
    <source>
        <dbReference type="Proteomes" id="UP000008983"/>
    </source>
</evidence>
<dbReference type="Pfam" id="PF19633">
    <property type="entry name" value="SDG2_C"/>
    <property type="match status" value="2"/>
</dbReference>
<dbReference type="InterPro" id="IPR046341">
    <property type="entry name" value="SET_dom_sf"/>
</dbReference>
<dbReference type="EMBL" id="GL983374">
    <property type="protein sequence ID" value="EGR33721.1"/>
    <property type="molecule type" value="Genomic_DNA"/>
</dbReference>
<feature type="transmembrane region" description="Helical" evidence="1">
    <location>
        <begin position="644"/>
        <end position="663"/>
    </location>
</feature>
<dbReference type="PROSITE" id="PS50280">
    <property type="entry name" value="SET"/>
    <property type="match status" value="1"/>
</dbReference>
<keyword evidence="1" id="KW-1133">Transmembrane helix</keyword>
<feature type="domain" description="SET" evidence="2">
    <location>
        <begin position="110"/>
        <end position="251"/>
    </location>
</feature>
<protein>
    <submittedName>
        <fullName evidence="3">SET domain protein</fullName>
        <ecNumber evidence="3">2.1.1.43</ecNumber>
        <ecNumber evidence="3">5.2.1.8</ecNumber>
    </submittedName>
</protein>
<evidence type="ECO:0000259" key="2">
    <source>
        <dbReference type="PROSITE" id="PS50280"/>
    </source>
</evidence>
<dbReference type="GO" id="GO:0008168">
    <property type="term" value="F:methyltransferase activity"/>
    <property type="evidence" value="ECO:0007669"/>
    <property type="project" value="UniProtKB-KW"/>
</dbReference>
<dbReference type="eggNOG" id="KOG1080">
    <property type="taxonomic scope" value="Eukaryota"/>
</dbReference>
<proteinExistence type="predicted"/>
<sequence>LLYLDLQECLCWGLDQYTKKNIFYILPERLNDYLKNKFIQFDLAKAYNLLDDKGWNMEDCCIFILNNSQDKQISLYEKKDYIFSKISRQCAKSILNALFFLKNLMLKQDENLNLYSEAFRIHTKGKGLICINKKGIKQNDFITEYIGQIYQPWRWFEKQNFIKKIIKEKYKNYILPDFWNIMLEIHKDDQKGYDILYIDSISKGNFSSSINHSCQPNCGTFSFITNQKNYVIAVYAIQQIEYGQELTFDYMAITESIKEQQLSKCLCMSPNCRGLYLDLQNTNFKQFNQILDKIHNFLDRTLIIQKACFEQFTNEDKLILEEFSFRFNIINDSPEWLQKWISYILRIINQENELFLKQLLGPESEKLNKKEQKQKFNLAQYRKDQRIQNIVISIDKVKYYINQLQDFTPPFIKLNNEVLKYNIYIYIYIKQKIRRFFQNIWGNQKGFLKKDFLNLIEYFQINSKNPKNVKIIEQIKSLIKNTSECVFKEDNENFSNILIQLRFLLLILSDLIFQLQKDEKIINIDGFAIILHFYAFTHEFFTAYKYKQHQSEPIKIFKDEIINLQFLQDDQQNTFLEEQQSYSSLFVWGQLNTWYKQTVAFPATTLGIERKGTLIYPNLYDSLINNIDLLPFSLQKNVFFFVKYYIYELYIIESIIQIIFYSFKKQT</sequence>
<gene>
    <name evidence="3" type="ORF">IMG5_042680</name>
</gene>
<evidence type="ECO:0000313" key="3">
    <source>
        <dbReference type="EMBL" id="EGR33721.1"/>
    </source>
</evidence>
<evidence type="ECO:0000256" key="1">
    <source>
        <dbReference type="SAM" id="Phobius"/>
    </source>
</evidence>
<dbReference type="SUPFAM" id="SSF82199">
    <property type="entry name" value="SET domain"/>
    <property type="match status" value="1"/>
</dbReference>
<keyword evidence="1" id="KW-0472">Membrane</keyword>
<dbReference type="InterPro" id="IPR001214">
    <property type="entry name" value="SET_dom"/>
</dbReference>
<dbReference type="PANTHER" id="PTHR46655">
    <property type="entry name" value="HISTONE-LYSINE N-METHYLTRANSFERASE ATXR3"/>
    <property type="match status" value="1"/>
</dbReference>
<dbReference type="EC" id="5.2.1.8" evidence="3"/>
<dbReference type="GO" id="GO:0032259">
    <property type="term" value="P:methylation"/>
    <property type="evidence" value="ECO:0007669"/>
    <property type="project" value="UniProtKB-KW"/>
</dbReference>
<organism evidence="3 4">
    <name type="scientific">Ichthyophthirius multifiliis</name>
    <name type="common">White spot disease agent</name>
    <name type="synonym">Ich</name>
    <dbReference type="NCBI Taxonomy" id="5932"/>
    <lineage>
        <taxon>Eukaryota</taxon>
        <taxon>Sar</taxon>
        <taxon>Alveolata</taxon>
        <taxon>Ciliophora</taxon>
        <taxon>Intramacronucleata</taxon>
        <taxon>Oligohymenophorea</taxon>
        <taxon>Hymenostomatida</taxon>
        <taxon>Ophryoglenina</taxon>
        <taxon>Ichthyophthirius</taxon>
    </lineage>
</organism>
<dbReference type="SMART" id="SM00317">
    <property type="entry name" value="SET"/>
    <property type="match status" value="1"/>
</dbReference>
<dbReference type="RefSeq" id="XP_004037707.1">
    <property type="nucleotide sequence ID" value="XM_004037659.1"/>
</dbReference>
<keyword evidence="3" id="KW-0489">Methyltransferase</keyword>
<keyword evidence="3" id="KW-0413">Isomerase</keyword>
<keyword evidence="1" id="KW-0812">Transmembrane</keyword>
<dbReference type="PANTHER" id="PTHR46655:SF1">
    <property type="entry name" value="HISTONE-LYSINE N-METHYLTRANSFERASE ATXR3"/>
    <property type="match status" value="1"/>
</dbReference>
<dbReference type="InterPro" id="IPR045606">
    <property type="entry name" value="ATXR3_C"/>
</dbReference>
<keyword evidence="4" id="KW-1185">Reference proteome</keyword>
<feature type="non-terminal residue" evidence="3">
    <location>
        <position position="1"/>
    </location>
</feature>
<dbReference type="Gene3D" id="2.170.270.10">
    <property type="entry name" value="SET domain"/>
    <property type="match status" value="1"/>
</dbReference>
<dbReference type="EC" id="2.1.1.43" evidence="3"/>
<dbReference type="Pfam" id="PF00856">
    <property type="entry name" value="SET"/>
    <property type="match status" value="1"/>
</dbReference>
<dbReference type="AlphaFoldDB" id="G0QM34"/>
<dbReference type="STRING" id="857967.G0QM34"/>
<dbReference type="Proteomes" id="UP000008983">
    <property type="component" value="Unassembled WGS sequence"/>
</dbReference>
<accession>G0QM34</accession>
<keyword evidence="3" id="KW-0808">Transferase</keyword>
<dbReference type="OrthoDB" id="308383at2759"/>
<dbReference type="InParanoid" id="G0QM34"/>